<reference evidence="1 2" key="1">
    <citation type="submission" date="2017-05" db="EMBL/GenBank/DDBJ databases">
        <title>Isolation of Rhodococcus sp. S2-17 biodegrading of BP-3.</title>
        <authorList>
            <person name="Lee Y."/>
            <person name="Kim K.H."/>
            <person name="Chun B.H."/>
            <person name="Jung H.S."/>
            <person name="Jeon C.O."/>
        </authorList>
    </citation>
    <scope>NUCLEOTIDE SEQUENCE [LARGE SCALE GENOMIC DNA]</scope>
    <source>
        <strain evidence="1 2">S2-17</strain>
        <plasmid evidence="2">prb11</plasmid>
    </source>
</reference>
<dbReference type="Proteomes" id="UP000245711">
    <property type="component" value="Plasmid pRB11"/>
</dbReference>
<accession>A0A2S2C7Y8</accession>
<gene>
    <name evidence="1" type="ORF">CBI38_36835</name>
</gene>
<dbReference type="KEGG" id="roz:CBI38_36835"/>
<geneLocation type="plasmid" evidence="2">
    <name>prb11</name>
</geneLocation>
<name>A0A2S2C7Y8_9NOCA</name>
<dbReference type="OrthoDB" id="4477641at2"/>
<keyword evidence="1" id="KW-0614">Plasmid</keyword>
<keyword evidence="2" id="KW-1185">Reference proteome</keyword>
<evidence type="ECO:0000313" key="2">
    <source>
        <dbReference type="Proteomes" id="UP000245711"/>
    </source>
</evidence>
<dbReference type="RefSeq" id="WP_109336381.1">
    <property type="nucleotide sequence ID" value="NZ_CP021357.1"/>
</dbReference>
<sequence>MSIHPDQRTDDERDAYQLHNSGLTWTQVAREIGCTEGTAQAFATAYQQRTDDAAAQSQITLF</sequence>
<dbReference type="AlphaFoldDB" id="A0A2S2C7Y8"/>
<protein>
    <submittedName>
        <fullName evidence="1">Uncharacterized protein</fullName>
    </submittedName>
</protein>
<evidence type="ECO:0000313" key="1">
    <source>
        <dbReference type="EMBL" id="AWK76976.1"/>
    </source>
</evidence>
<organism evidence="1 2">
    <name type="scientific">Rhodococcus oxybenzonivorans</name>
    <dbReference type="NCBI Taxonomy" id="1990687"/>
    <lineage>
        <taxon>Bacteria</taxon>
        <taxon>Bacillati</taxon>
        <taxon>Actinomycetota</taxon>
        <taxon>Actinomycetes</taxon>
        <taxon>Mycobacteriales</taxon>
        <taxon>Nocardiaceae</taxon>
        <taxon>Rhodococcus</taxon>
    </lineage>
</organism>
<proteinExistence type="predicted"/>
<dbReference type="EMBL" id="CP021357">
    <property type="protein sequence ID" value="AWK76976.1"/>
    <property type="molecule type" value="Genomic_DNA"/>
</dbReference>